<comment type="caution">
    <text evidence="1">The sequence shown here is derived from an EMBL/GenBank/DDBJ whole genome shotgun (WGS) entry which is preliminary data.</text>
</comment>
<reference evidence="1 2" key="1">
    <citation type="journal article" date="2012" name="J. Bacteriol.">
        <title>Genome sequence of Mycobacterium hassiacum DSM 44199, a rare source of heat-stable mycobacterial proteins.</title>
        <authorList>
            <person name="Tiago I."/>
            <person name="Maranha A."/>
            <person name="Mendes V."/>
            <person name="Alarico S."/>
            <person name="Moynihan P.J."/>
            <person name="Clarke A.J."/>
            <person name="Macedo-Ribeiro S."/>
            <person name="Pereira P.J."/>
            <person name="Empadinhas N."/>
        </authorList>
    </citation>
    <scope>NUCLEOTIDE SEQUENCE [LARGE SCALE GENOMIC DNA]</scope>
    <source>
        <strain evidence="2">DSM 44199 / CIP 105218 / JCM 12690 / 3849</strain>
    </source>
</reference>
<dbReference type="OrthoDB" id="2990534at2"/>
<name>K5BEK0_MYCHD</name>
<dbReference type="EMBL" id="AMRA01000083">
    <property type="protein sequence ID" value="EKF23077.1"/>
    <property type="molecule type" value="Genomic_DNA"/>
</dbReference>
<sequence length="73" mass="8112">MFSPIDNWDDPGVVFTFGGYSVGVWAAIIVAVLLFVGFFARMIQHENHAYRAIVRNEPITERGPAAEGEPTPY</sequence>
<keyword evidence="2" id="KW-1185">Reference proteome</keyword>
<protein>
    <submittedName>
        <fullName evidence="1">Uncharacterized protein</fullName>
    </submittedName>
</protein>
<accession>K5BEK0</accession>
<evidence type="ECO:0000313" key="1">
    <source>
        <dbReference type="EMBL" id="EKF23077.1"/>
    </source>
</evidence>
<proteinExistence type="predicted"/>
<gene>
    <name evidence="1" type="ORF">C731_2926</name>
</gene>
<dbReference type="STRING" id="1122247.GCA_000379865_01689"/>
<dbReference type="Proteomes" id="UP000006265">
    <property type="component" value="Unassembled WGS sequence"/>
</dbReference>
<organism evidence="1 2">
    <name type="scientific">Mycolicibacterium hassiacum (strain DSM 44199 / CIP 105218 / JCM 12690 / 3849)</name>
    <name type="common">Mycobacterium hassiacum</name>
    <dbReference type="NCBI Taxonomy" id="1122247"/>
    <lineage>
        <taxon>Bacteria</taxon>
        <taxon>Bacillati</taxon>
        <taxon>Actinomycetota</taxon>
        <taxon>Actinomycetes</taxon>
        <taxon>Mycobacteriales</taxon>
        <taxon>Mycobacteriaceae</taxon>
        <taxon>Mycolicibacterium</taxon>
    </lineage>
</organism>
<evidence type="ECO:0000313" key="2">
    <source>
        <dbReference type="Proteomes" id="UP000006265"/>
    </source>
</evidence>
<dbReference type="eggNOG" id="ENOG5031QWI">
    <property type="taxonomic scope" value="Bacteria"/>
</dbReference>
<dbReference type="PATRIC" id="fig|1122247.3.peg.2808"/>
<dbReference type="RefSeq" id="WP_005628782.1">
    <property type="nucleotide sequence ID" value="NZ_AMRA01000083.1"/>
</dbReference>
<dbReference type="AlphaFoldDB" id="K5BEK0"/>